<dbReference type="CDD" id="cd14324">
    <property type="entry name" value="UBA_Dsk2p_like"/>
    <property type="match status" value="1"/>
</dbReference>
<feature type="region of interest" description="Disordered" evidence="1">
    <location>
        <begin position="346"/>
        <end position="370"/>
    </location>
</feature>
<dbReference type="Pfam" id="PF00627">
    <property type="entry name" value="UBA"/>
    <property type="match status" value="1"/>
</dbReference>
<dbReference type="EMBL" id="JAJGCB010000004">
    <property type="protein sequence ID" value="KAJ8993340.1"/>
    <property type="molecule type" value="Genomic_DNA"/>
</dbReference>
<dbReference type="Proteomes" id="UP001161757">
    <property type="component" value="Unassembled WGS sequence"/>
</dbReference>
<dbReference type="InterPro" id="IPR015496">
    <property type="entry name" value="Ubiquilin"/>
</dbReference>
<reference evidence="4" key="1">
    <citation type="submission" date="2023-01" db="EMBL/GenBank/DDBJ databases">
        <title>Exophiala dermititidis isolated from Cystic Fibrosis Patient.</title>
        <authorList>
            <person name="Kurbessoian T."/>
            <person name="Crocker A."/>
            <person name="Murante D."/>
            <person name="Hogan D.A."/>
            <person name="Stajich J.E."/>
        </authorList>
    </citation>
    <scope>NUCLEOTIDE SEQUENCE</scope>
    <source>
        <strain evidence="4">Ex8</strain>
    </source>
</reference>
<dbReference type="InterPro" id="IPR029071">
    <property type="entry name" value="Ubiquitin-like_domsf"/>
</dbReference>
<dbReference type="AlphaFoldDB" id="A0AAN6F0I3"/>
<dbReference type="PANTHER" id="PTHR10677">
    <property type="entry name" value="UBIQUILIN"/>
    <property type="match status" value="1"/>
</dbReference>
<evidence type="ECO:0008006" key="6">
    <source>
        <dbReference type="Google" id="ProtNLM"/>
    </source>
</evidence>
<feature type="compositionally biased region" description="Low complexity" evidence="1">
    <location>
        <begin position="94"/>
        <end position="112"/>
    </location>
</feature>
<evidence type="ECO:0000313" key="4">
    <source>
        <dbReference type="EMBL" id="KAJ8993340.1"/>
    </source>
</evidence>
<dbReference type="SMART" id="SM00213">
    <property type="entry name" value="UBQ"/>
    <property type="match status" value="1"/>
</dbReference>
<evidence type="ECO:0000259" key="3">
    <source>
        <dbReference type="PROSITE" id="PS50053"/>
    </source>
</evidence>
<dbReference type="Gene3D" id="1.10.8.10">
    <property type="entry name" value="DNA helicase RuvA subunit, C-terminal domain"/>
    <property type="match status" value="1"/>
</dbReference>
<sequence>MADASGTEDATVTFHVKSSGGQKYTLTLPLSTTAIDLKNKLASEEYANVPASAQRLIYSGKVLKDNDTLAQHNVKEGNTMHLVKSAASNQRQNPAAQSSTSTSSPAAAPQAAGVPQNLAAGTGNDPLAGLTGARYAGFAQLPSASMFQTPQSPDDFVRQLEDPNFQQMMREAMNNPQVVDMMINQSPHLRAMGPQARQILQSDYFRRVMTDPQAMRSIMQMQQAMGMGPFGAGGQEAFPAPGVINTTETPGAGGDSNAQTGQQQQQQQHQAPINPFAAFGGGGGLGANPFASLFMPPFPNPSQPTTTTNAQNNSSSQGDNATPSAQNQQQEQQQPLNPFAALFNPAMFGQPQQGSNIDPASVPPLNPFAPQNNPFLQNPEAMARFMQAMGAMGGMGGGAAGTEPANYGGLFDLLGGGRAASPPDNRPPEERYATQLQQLNEMGFYDFDRNVQALRRTGGSVNGAIEYLLNNP</sequence>
<evidence type="ECO:0000259" key="2">
    <source>
        <dbReference type="PROSITE" id="PS50030"/>
    </source>
</evidence>
<evidence type="ECO:0000313" key="5">
    <source>
        <dbReference type="Proteomes" id="UP001161757"/>
    </source>
</evidence>
<feature type="region of interest" description="Disordered" evidence="1">
    <location>
        <begin position="233"/>
        <end position="334"/>
    </location>
</feature>
<dbReference type="PROSITE" id="PS50053">
    <property type="entry name" value="UBIQUITIN_2"/>
    <property type="match status" value="1"/>
</dbReference>
<dbReference type="PROSITE" id="PS50030">
    <property type="entry name" value="UBA"/>
    <property type="match status" value="1"/>
</dbReference>
<protein>
    <recommendedName>
        <fullName evidence="6">Ubiquilin</fullName>
    </recommendedName>
</protein>
<dbReference type="SMART" id="SM00165">
    <property type="entry name" value="UBA"/>
    <property type="match status" value="1"/>
</dbReference>
<feature type="domain" description="Ubiquitin-like" evidence="3">
    <location>
        <begin position="12"/>
        <end position="89"/>
    </location>
</feature>
<dbReference type="InterPro" id="IPR015940">
    <property type="entry name" value="UBA"/>
</dbReference>
<feature type="region of interest" description="Disordered" evidence="1">
    <location>
        <begin position="86"/>
        <end position="120"/>
    </location>
</feature>
<feature type="compositionally biased region" description="Low complexity" evidence="1">
    <location>
        <begin position="303"/>
        <end position="317"/>
    </location>
</feature>
<feature type="compositionally biased region" description="Low complexity" evidence="1">
    <location>
        <begin position="259"/>
        <end position="278"/>
    </location>
</feature>
<dbReference type="InterPro" id="IPR006636">
    <property type="entry name" value="STI1_HS-bd"/>
</dbReference>
<dbReference type="GO" id="GO:0005829">
    <property type="term" value="C:cytosol"/>
    <property type="evidence" value="ECO:0007669"/>
    <property type="project" value="TreeGrafter"/>
</dbReference>
<gene>
    <name evidence="4" type="ORF">HRR80_003364</name>
</gene>
<dbReference type="CDD" id="cd16106">
    <property type="entry name" value="Ubl_Dsk2p_like"/>
    <property type="match status" value="1"/>
</dbReference>
<dbReference type="PANTHER" id="PTHR10677:SF3">
    <property type="entry name" value="FI07626P-RELATED"/>
    <property type="match status" value="1"/>
</dbReference>
<comment type="caution">
    <text evidence="4">The sequence shown here is derived from an EMBL/GenBank/DDBJ whole genome shotgun (WGS) entry which is preliminary data.</text>
</comment>
<accession>A0AAN6F0I3</accession>
<feature type="domain" description="UBA" evidence="2">
    <location>
        <begin position="427"/>
        <end position="471"/>
    </location>
</feature>
<organism evidence="4 5">
    <name type="scientific">Exophiala dermatitidis</name>
    <name type="common">Black yeast-like fungus</name>
    <name type="synonym">Wangiella dermatitidis</name>
    <dbReference type="NCBI Taxonomy" id="5970"/>
    <lineage>
        <taxon>Eukaryota</taxon>
        <taxon>Fungi</taxon>
        <taxon>Dikarya</taxon>
        <taxon>Ascomycota</taxon>
        <taxon>Pezizomycotina</taxon>
        <taxon>Eurotiomycetes</taxon>
        <taxon>Chaetothyriomycetidae</taxon>
        <taxon>Chaetothyriales</taxon>
        <taxon>Herpotrichiellaceae</taxon>
        <taxon>Exophiala</taxon>
    </lineage>
</organism>
<dbReference type="SMART" id="SM00727">
    <property type="entry name" value="STI1"/>
    <property type="match status" value="2"/>
</dbReference>
<dbReference type="GO" id="GO:0006511">
    <property type="term" value="P:ubiquitin-dependent protein catabolic process"/>
    <property type="evidence" value="ECO:0007669"/>
    <property type="project" value="TreeGrafter"/>
</dbReference>
<evidence type="ECO:0000256" key="1">
    <source>
        <dbReference type="SAM" id="MobiDB-lite"/>
    </source>
</evidence>
<dbReference type="Gene3D" id="3.10.20.90">
    <property type="entry name" value="Phosphatidylinositol 3-kinase Catalytic Subunit, Chain A, domain 1"/>
    <property type="match status" value="1"/>
</dbReference>
<dbReference type="Pfam" id="PF00240">
    <property type="entry name" value="ubiquitin"/>
    <property type="match status" value="1"/>
</dbReference>
<dbReference type="InterPro" id="IPR000626">
    <property type="entry name" value="Ubiquitin-like_dom"/>
</dbReference>
<dbReference type="InterPro" id="IPR009060">
    <property type="entry name" value="UBA-like_sf"/>
</dbReference>
<dbReference type="SUPFAM" id="SSF54236">
    <property type="entry name" value="Ubiquitin-like"/>
    <property type="match status" value="1"/>
</dbReference>
<name>A0AAN6F0I3_EXODE</name>
<dbReference type="SUPFAM" id="SSF46934">
    <property type="entry name" value="UBA-like"/>
    <property type="match status" value="1"/>
</dbReference>
<dbReference type="FunFam" id="1.10.8.10:FF:000024">
    <property type="entry name" value="Ubiquitin domain-containing protein DSK2"/>
    <property type="match status" value="1"/>
</dbReference>
<proteinExistence type="predicted"/>
<dbReference type="GO" id="GO:0031593">
    <property type="term" value="F:polyubiquitin modification-dependent protein binding"/>
    <property type="evidence" value="ECO:0007669"/>
    <property type="project" value="TreeGrafter"/>
</dbReference>